<evidence type="ECO:0000313" key="8">
    <source>
        <dbReference type="Proteomes" id="UP000615446"/>
    </source>
</evidence>
<feature type="chain" id="PRO_5034285765" evidence="6">
    <location>
        <begin position="17"/>
        <end position="380"/>
    </location>
</feature>
<feature type="signal peptide" evidence="6">
    <location>
        <begin position="1"/>
        <end position="16"/>
    </location>
</feature>
<organism evidence="7 8">
    <name type="scientific">Rhizophagus clarus</name>
    <dbReference type="NCBI Taxonomy" id="94130"/>
    <lineage>
        <taxon>Eukaryota</taxon>
        <taxon>Fungi</taxon>
        <taxon>Fungi incertae sedis</taxon>
        <taxon>Mucoromycota</taxon>
        <taxon>Glomeromycotina</taxon>
        <taxon>Glomeromycetes</taxon>
        <taxon>Glomerales</taxon>
        <taxon>Glomeraceae</taxon>
        <taxon>Rhizophagus</taxon>
    </lineage>
</organism>
<evidence type="ECO:0000256" key="5">
    <source>
        <dbReference type="ARBA" id="ARBA00023242"/>
    </source>
</evidence>
<dbReference type="PANTHER" id="PTHR46481:SF10">
    <property type="entry name" value="ZINC FINGER BED DOMAIN-CONTAINING PROTEIN 39"/>
    <property type="match status" value="1"/>
</dbReference>
<dbReference type="PANTHER" id="PTHR46481">
    <property type="entry name" value="ZINC FINGER BED DOMAIN-CONTAINING PROTEIN 4"/>
    <property type="match status" value="1"/>
</dbReference>
<evidence type="ECO:0000256" key="4">
    <source>
        <dbReference type="ARBA" id="ARBA00022833"/>
    </source>
</evidence>
<dbReference type="Proteomes" id="UP000615446">
    <property type="component" value="Unassembled WGS sequence"/>
</dbReference>
<keyword evidence="5" id="KW-0539">Nucleus</keyword>
<keyword evidence="6" id="KW-0732">Signal</keyword>
<evidence type="ECO:0000256" key="1">
    <source>
        <dbReference type="ARBA" id="ARBA00004123"/>
    </source>
</evidence>
<dbReference type="EMBL" id="BLAL01000180">
    <property type="protein sequence ID" value="GES88592.1"/>
    <property type="molecule type" value="Genomic_DNA"/>
</dbReference>
<evidence type="ECO:0000256" key="3">
    <source>
        <dbReference type="ARBA" id="ARBA00022771"/>
    </source>
</evidence>
<reference evidence="7" key="1">
    <citation type="submission" date="2019-10" db="EMBL/GenBank/DDBJ databases">
        <title>Conservation and host-specific expression of non-tandemly repeated heterogenous ribosome RNA gene in arbuscular mycorrhizal fungi.</title>
        <authorList>
            <person name="Maeda T."/>
            <person name="Kobayashi Y."/>
            <person name="Nakagawa T."/>
            <person name="Ezawa T."/>
            <person name="Yamaguchi K."/>
            <person name="Bino T."/>
            <person name="Nishimoto Y."/>
            <person name="Shigenobu S."/>
            <person name="Kawaguchi M."/>
        </authorList>
    </citation>
    <scope>NUCLEOTIDE SEQUENCE</scope>
    <source>
        <strain evidence="7">HR1</strain>
    </source>
</reference>
<comment type="subcellular location">
    <subcellularLocation>
        <location evidence="1">Nucleus</location>
    </subcellularLocation>
</comment>
<keyword evidence="3" id="KW-0863">Zinc-finger</keyword>
<dbReference type="OrthoDB" id="2431623at2759"/>
<dbReference type="InterPro" id="IPR052035">
    <property type="entry name" value="ZnF_BED_domain_contain"/>
</dbReference>
<dbReference type="AlphaFoldDB" id="A0A8H3LLQ0"/>
<comment type="caution">
    <text evidence="7">The sequence shown here is derived from an EMBL/GenBank/DDBJ whole genome shotgun (WGS) entry which is preliminary data.</text>
</comment>
<dbReference type="InterPro" id="IPR012337">
    <property type="entry name" value="RNaseH-like_sf"/>
</dbReference>
<dbReference type="GO" id="GO:0005634">
    <property type="term" value="C:nucleus"/>
    <property type="evidence" value="ECO:0007669"/>
    <property type="project" value="UniProtKB-SubCell"/>
</dbReference>
<name>A0A8H3LLQ0_9GLOM</name>
<evidence type="ECO:0000313" key="7">
    <source>
        <dbReference type="EMBL" id="GES88592.1"/>
    </source>
</evidence>
<proteinExistence type="predicted"/>
<sequence length="380" mass="43761">MFFYLFSLAWIWILRGLPGLEFQLDHEKRHLTGPVSIRRNELISDAWNNGLLYKRFGNSVLGNSVDKNKLIDELFKVGWEMSAQTNTESKADHFKPKKTRAKISFIWQYFNEEEIEQNGKKITVIKCQVMNNDGSCGVSYQNSGNSTGNAIYHLRTLHNIDKNGKMTEHQETNTIKPIHVIKSADLKMLFKELDPGFIMPCQKSIRNIIDDAFDYTSPQLKTLMKNEATSVSLTLDLWTSKKLTLTIEYIHYPHTAEHILETLESVLEEWEIRDKVYTITTDNGSNVKKAINNMRGVKWLGCVAHTLHLVVGKGMIPAQVLIMRAKRLIDFFMRLKQSERLEIIQKKFSDIAKNSNKEITLLKSSNPPQYLNDTFSTSSR</sequence>
<dbReference type="SUPFAM" id="SSF53098">
    <property type="entry name" value="Ribonuclease H-like"/>
    <property type="match status" value="1"/>
</dbReference>
<protein>
    <submittedName>
        <fullName evidence="7">Zinc finger BED domain-containing protein 1-like</fullName>
    </submittedName>
</protein>
<keyword evidence="2" id="KW-0479">Metal-binding</keyword>
<keyword evidence="4" id="KW-0862">Zinc</keyword>
<evidence type="ECO:0000256" key="6">
    <source>
        <dbReference type="SAM" id="SignalP"/>
    </source>
</evidence>
<accession>A0A8H3LLQ0</accession>
<evidence type="ECO:0000256" key="2">
    <source>
        <dbReference type="ARBA" id="ARBA00022723"/>
    </source>
</evidence>
<dbReference type="GO" id="GO:0008270">
    <property type="term" value="F:zinc ion binding"/>
    <property type="evidence" value="ECO:0007669"/>
    <property type="project" value="UniProtKB-KW"/>
</dbReference>
<gene>
    <name evidence="7" type="ORF">RCL2_001553100</name>
</gene>